<evidence type="ECO:0000313" key="2">
    <source>
        <dbReference type="EnsemblFungi" id="MAPG_03752T0"/>
    </source>
</evidence>
<sequence length="223" mass="24696">RPKFHHNLRLGSLKEPGLQYGGNRPGRSYPRRWPAVGGEFILPIVCCWVAAQKRRHPSEFLPRCIAEPDTCMLLLAGSVLMLTGERGGLASEAMPAIASLYGRVDVPGNPLAGPEGERGQPPFTCCARQTARRVGIGDHMRLRPRKERHLGIGQTLSELHPYLILRVYRIHFEVQLDIAGEITKHKVRVISGCDSVGSTRRPRSLAAAQLRRTLRKSQLGGSM</sequence>
<accession>A0A0C4DUV8</accession>
<keyword evidence="3" id="KW-1185">Reference proteome</keyword>
<reference evidence="2" key="4">
    <citation type="journal article" date="2015" name="G3 (Bethesda)">
        <title>Genome sequences of three phytopathogenic species of the Magnaporthaceae family of fungi.</title>
        <authorList>
            <person name="Okagaki L.H."/>
            <person name="Nunes C.C."/>
            <person name="Sailsbery J."/>
            <person name="Clay B."/>
            <person name="Brown D."/>
            <person name="John T."/>
            <person name="Oh Y."/>
            <person name="Young N."/>
            <person name="Fitzgerald M."/>
            <person name="Haas B.J."/>
            <person name="Zeng Q."/>
            <person name="Young S."/>
            <person name="Adiconis X."/>
            <person name="Fan L."/>
            <person name="Levin J.Z."/>
            <person name="Mitchell T.K."/>
            <person name="Okubara P.A."/>
            <person name="Farman M.L."/>
            <person name="Kohn L.M."/>
            <person name="Birren B."/>
            <person name="Ma L.-J."/>
            <person name="Dean R.A."/>
        </authorList>
    </citation>
    <scope>NUCLEOTIDE SEQUENCE</scope>
    <source>
        <strain evidence="2">ATCC 64411 / 73-15</strain>
    </source>
</reference>
<reference evidence="1" key="2">
    <citation type="submission" date="2010-05" db="EMBL/GenBank/DDBJ databases">
        <title>The Genome Sequence of Magnaporthe poae strain ATCC 64411.</title>
        <authorList>
            <consortium name="The Broad Institute Genome Sequencing Platform"/>
            <consortium name="Broad Institute Genome Sequencing Center for Infectious Disease"/>
            <person name="Ma L.-J."/>
            <person name="Dead R."/>
            <person name="Young S."/>
            <person name="Zeng Q."/>
            <person name="Koehrsen M."/>
            <person name="Alvarado L."/>
            <person name="Berlin A."/>
            <person name="Chapman S.B."/>
            <person name="Chen Z."/>
            <person name="Freedman E."/>
            <person name="Gellesch M."/>
            <person name="Goldberg J."/>
            <person name="Griggs A."/>
            <person name="Gujja S."/>
            <person name="Heilman E.R."/>
            <person name="Heiman D."/>
            <person name="Hepburn T."/>
            <person name="Howarth C."/>
            <person name="Jen D."/>
            <person name="Larson L."/>
            <person name="Mehta T."/>
            <person name="Neiman D."/>
            <person name="Pearson M."/>
            <person name="Roberts A."/>
            <person name="Saif S."/>
            <person name="Shea T."/>
            <person name="Shenoy N."/>
            <person name="Sisk P."/>
            <person name="Stolte C."/>
            <person name="Sykes S."/>
            <person name="Walk T."/>
            <person name="White J."/>
            <person name="Yandava C."/>
            <person name="Haas B."/>
            <person name="Nusbaum C."/>
            <person name="Birren B."/>
        </authorList>
    </citation>
    <scope>NUCLEOTIDE SEQUENCE</scope>
    <source>
        <strain evidence="1">ATCC 64411</strain>
    </source>
</reference>
<reference evidence="3" key="1">
    <citation type="submission" date="2010-05" db="EMBL/GenBank/DDBJ databases">
        <title>The genome sequence of Magnaporthe poae strain ATCC 64411.</title>
        <authorList>
            <person name="Ma L.-J."/>
            <person name="Dead R."/>
            <person name="Young S."/>
            <person name="Zeng Q."/>
            <person name="Koehrsen M."/>
            <person name="Alvarado L."/>
            <person name="Berlin A."/>
            <person name="Chapman S.B."/>
            <person name="Chen Z."/>
            <person name="Freedman E."/>
            <person name="Gellesch M."/>
            <person name="Goldberg J."/>
            <person name="Griggs A."/>
            <person name="Gujja S."/>
            <person name="Heilman E.R."/>
            <person name="Heiman D."/>
            <person name="Hepburn T."/>
            <person name="Howarth C."/>
            <person name="Jen D."/>
            <person name="Larson L."/>
            <person name="Mehta T."/>
            <person name="Neiman D."/>
            <person name="Pearson M."/>
            <person name="Roberts A."/>
            <person name="Saif S."/>
            <person name="Shea T."/>
            <person name="Shenoy N."/>
            <person name="Sisk P."/>
            <person name="Stolte C."/>
            <person name="Sykes S."/>
            <person name="Walk T."/>
            <person name="White J."/>
            <person name="Yandava C."/>
            <person name="Haas B."/>
            <person name="Nusbaum C."/>
            <person name="Birren B."/>
        </authorList>
    </citation>
    <scope>NUCLEOTIDE SEQUENCE [LARGE SCALE GENOMIC DNA]</scope>
    <source>
        <strain evidence="3">ATCC 64411 / 73-15</strain>
    </source>
</reference>
<organism evidence="2 3">
    <name type="scientific">Magnaporthiopsis poae (strain ATCC 64411 / 73-15)</name>
    <name type="common">Kentucky bluegrass fungus</name>
    <name type="synonym">Magnaporthe poae</name>
    <dbReference type="NCBI Taxonomy" id="644358"/>
    <lineage>
        <taxon>Eukaryota</taxon>
        <taxon>Fungi</taxon>
        <taxon>Dikarya</taxon>
        <taxon>Ascomycota</taxon>
        <taxon>Pezizomycotina</taxon>
        <taxon>Sordariomycetes</taxon>
        <taxon>Sordariomycetidae</taxon>
        <taxon>Magnaporthales</taxon>
        <taxon>Magnaporthaceae</taxon>
        <taxon>Magnaporthiopsis</taxon>
    </lineage>
</organism>
<dbReference type="VEuPathDB" id="FungiDB:MAPG_03752"/>
<evidence type="ECO:0000313" key="1">
    <source>
        <dbReference type="EMBL" id="KLU84713.1"/>
    </source>
</evidence>
<gene>
    <name evidence="1" type="ORF">MAPG_03752</name>
</gene>
<proteinExistence type="predicted"/>
<reference evidence="1" key="3">
    <citation type="submission" date="2011-03" db="EMBL/GenBank/DDBJ databases">
        <title>Annotation of Magnaporthe poae ATCC 64411.</title>
        <authorList>
            <person name="Ma L.-J."/>
            <person name="Dead R."/>
            <person name="Young S.K."/>
            <person name="Zeng Q."/>
            <person name="Gargeya S."/>
            <person name="Fitzgerald M."/>
            <person name="Haas B."/>
            <person name="Abouelleil A."/>
            <person name="Alvarado L."/>
            <person name="Arachchi H.M."/>
            <person name="Berlin A."/>
            <person name="Brown A."/>
            <person name="Chapman S.B."/>
            <person name="Chen Z."/>
            <person name="Dunbar C."/>
            <person name="Freedman E."/>
            <person name="Gearin G."/>
            <person name="Gellesch M."/>
            <person name="Goldberg J."/>
            <person name="Griggs A."/>
            <person name="Gujja S."/>
            <person name="Heiman D."/>
            <person name="Howarth C."/>
            <person name="Larson L."/>
            <person name="Lui A."/>
            <person name="MacDonald P.J.P."/>
            <person name="Mehta T."/>
            <person name="Montmayeur A."/>
            <person name="Murphy C."/>
            <person name="Neiman D."/>
            <person name="Pearson M."/>
            <person name="Priest M."/>
            <person name="Roberts A."/>
            <person name="Saif S."/>
            <person name="Shea T."/>
            <person name="Shenoy N."/>
            <person name="Sisk P."/>
            <person name="Stolte C."/>
            <person name="Sykes S."/>
            <person name="Yandava C."/>
            <person name="Wortman J."/>
            <person name="Nusbaum C."/>
            <person name="Birren B."/>
        </authorList>
    </citation>
    <scope>NUCLEOTIDE SEQUENCE</scope>
    <source>
        <strain evidence="1">ATCC 64411</strain>
    </source>
</reference>
<evidence type="ECO:0000313" key="3">
    <source>
        <dbReference type="Proteomes" id="UP000011715"/>
    </source>
</evidence>
<dbReference type="EMBL" id="GL876968">
    <property type="protein sequence ID" value="KLU84713.1"/>
    <property type="molecule type" value="Genomic_DNA"/>
</dbReference>
<protein>
    <submittedName>
        <fullName evidence="1 2">Uncharacterized protein</fullName>
    </submittedName>
</protein>
<dbReference type="EMBL" id="ADBL01000890">
    <property type="status" value="NOT_ANNOTATED_CDS"/>
    <property type="molecule type" value="Genomic_DNA"/>
</dbReference>
<name>A0A0C4DUV8_MAGP6</name>
<dbReference type="EnsemblFungi" id="MAPG_03752T0">
    <property type="protein sequence ID" value="MAPG_03752T0"/>
    <property type="gene ID" value="MAPG_03752"/>
</dbReference>
<reference evidence="2" key="5">
    <citation type="submission" date="2015-06" db="UniProtKB">
        <authorList>
            <consortium name="EnsemblFungi"/>
        </authorList>
    </citation>
    <scope>IDENTIFICATION</scope>
    <source>
        <strain evidence="2">ATCC 64411</strain>
    </source>
</reference>
<dbReference type="AlphaFoldDB" id="A0A0C4DUV8"/>
<dbReference type="Proteomes" id="UP000011715">
    <property type="component" value="Unassembled WGS sequence"/>
</dbReference>